<feature type="compositionally biased region" description="Polar residues" evidence="1">
    <location>
        <begin position="43"/>
        <end position="57"/>
    </location>
</feature>
<dbReference type="RefSeq" id="WP_129888724.1">
    <property type="nucleotide sequence ID" value="NZ_CP035758.1"/>
</dbReference>
<evidence type="ECO:0000313" key="4">
    <source>
        <dbReference type="Proteomes" id="UP000290365"/>
    </source>
</evidence>
<accession>A0A4P6JR51</accession>
<proteinExistence type="predicted"/>
<dbReference type="EMBL" id="CP035758">
    <property type="protein sequence ID" value="QBD77670.1"/>
    <property type="molecule type" value="Genomic_DNA"/>
</dbReference>
<organism evidence="3 4">
    <name type="scientific">Ktedonosporobacter rubrisoli</name>
    <dbReference type="NCBI Taxonomy" id="2509675"/>
    <lineage>
        <taxon>Bacteria</taxon>
        <taxon>Bacillati</taxon>
        <taxon>Chloroflexota</taxon>
        <taxon>Ktedonobacteria</taxon>
        <taxon>Ktedonobacterales</taxon>
        <taxon>Ktedonosporobacteraceae</taxon>
        <taxon>Ktedonosporobacter</taxon>
    </lineage>
</organism>
<keyword evidence="2" id="KW-0732">Signal</keyword>
<feature type="signal peptide" evidence="2">
    <location>
        <begin position="1"/>
        <end position="28"/>
    </location>
</feature>
<dbReference type="KEGG" id="kbs:EPA93_17405"/>
<dbReference type="Proteomes" id="UP000290365">
    <property type="component" value="Chromosome"/>
</dbReference>
<protein>
    <submittedName>
        <fullName evidence="3">Uncharacterized protein</fullName>
    </submittedName>
</protein>
<evidence type="ECO:0000313" key="3">
    <source>
        <dbReference type="EMBL" id="QBD77670.1"/>
    </source>
</evidence>
<evidence type="ECO:0000256" key="1">
    <source>
        <dbReference type="SAM" id="MobiDB-lite"/>
    </source>
</evidence>
<dbReference type="AlphaFoldDB" id="A0A4P6JR51"/>
<name>A0A4P6JR51_KTERU</name>
<feature type="chain" id="PRO_5020834395" evidence="2">
    <location>
        <begin position="29"/>
        <end position="70"/>
    </location>
</feature>
<feature type="region of interest" description="Disordered" evidence="1">
    <location>
        <begin position="43"/>
        <end position="70"/>
    </location>
</feature>
<reference evidence="3 4" key="1">
    <citation type="submission" date="2019-01" db="EMBL/GenBank/DDBJ databases">
        <title>Ktedonosporobacter rubrisoli SCAWS-G2.</title>
        <authorList>
            <person name="Huang Y."/>
            <person name="Yan B."/>
        </authorList>
    </citation>
    <scope>NUCLEOTIDE SEQUENCE [LARGE SCALE GENOMIC DNA]</scope>
    <source>
        <strain evidence="3 4">SCAWS-G2</strain>
    </source>
</reference>
<keyword evidence="4" id="KW-1185">Reference proteome</keyword>
<evidence type="ECO:0000256" key="2">
    <source>
        <dbReference type="SAM" id="SignalP"/>
    </source>
</evidence>
<gene>
    <name evidence="3" type="ORF">EPA93_17405</name>
</gene>
<sequence>MAKYVKTLVVVLACTSALICVLALGAFAAPNVNPAGTRVTFIGQSNPNTKDQSSPNTRGGGTSLDLGVEY</sequence>